<comment type="caution">
    <text evidence="2">The sequence shown here is derived from an EMBL/GenBank/DDBJ whole genome shotgun (WGS) entry which is preliminary data.</text>
</comment>
<dbReference type="Proteomes" id="UP000215305">
    <property type="component" value="Unassembled WGS sequence"/>
</dbReference>
<dbReference type="AlphaFoldDB" id="A0A397GBP7"/>
<dbReference type="GeneID" id="38122234"/>
<keyword evidence="1" id="KW-0732">Signal</keyword>
<gene>
    <name evidence="2" type="ORF">CDV56_100260</name>
</gene>
<evidence type="ECO:0000313" key="3">
    <source>
        <dbReference type="Proteomes" id="UP000215305"/>
    </source>
</evidence>
<name>A0A397GBP7_ASPTH</name>
<keyword evidence="3" id="KW-1185">Reference proteome</keyword>
<dbReference type="RefSeq" id="XP_026611611.1">
    <property type="nucleotide sequence ID" value="XM_026753879.1"/>
</dbReference>
<feature type="signal peptide" evidence="1">
    <location>
        <begin position="1"/>
        <end position="21"/>
    </location>
</feature>
<dbReference type="VEuPathDB" id="FungiDB:CDV56_100260"/>
<sequence length="78" mass="8436">MKTPLSFFLLSMACAAPILRARQETQGSPAPSPSPSPLDLESLIAHSPLNGVYKMIKEEVKGVYLRLSFAGLLCSVFL</sequence>
<reference evidence="2" key="1">
    <citation type="submission" date="2018-08" db="EMBL/GenBank/DDBJ databases">
        <title>Draft genome sequence of azole-resistant Aspergillus thermomutatus (Neosartorya pseudofischeri) strain HMR AF 39, isolated from a human nasal aspirate.</title>
        <authorList>
            <person name="Parent-Michaud M."/>
            <person name="Dufresne P.J."/>
            <person name="Fournier E."/>
            <person name="Martineau C."/>
            <person name="Moreira S."/>
            <person name="Perkins V."/>
            <person name="De Repentigny L."/>
            <person name="Dufresne S.F."/>
        </authorList>
    </citation>
    <scope>NUCLEOTIDE SEQUENCE [LARGE SCALE GENOMIC DNA]</scope>
    <source>
        <strain evidence="2">HMR AF 39</strain>
    </source>
</reference>
<accession>A0A397GBP7</accession>
<protein>
    <submittedName>
        <fullName evidence="2">Uncharacterized protein</fullName>
    </submittedName>
</protein>
<feature type="chain" id="PRO_5017188056" evidence="1">
    <location>
        <begin position="22"/>
        <end position="78"/>
    </location>
</feature>
<dbReference type="EMBL" id="NKHU02000219">
    <property type="protein sequence ID" value="RHZ47509.1"/>
    <property type="molecule type" value="Genomic_DNA"/>
</dbReference>
<evidence type="ECO:0000313" key="2">
    <source>
        <dbReference type="EMBL" id="RHZ47509.1"/>
    </source>
</evidence>
<organism evidence="2 3">
    <name type="scientific">Aspergillus thermomutatus</name>
    <name type="common">Neosartorya pseudofischeri</name>
    <dbReference type="NCBI Taxonomy" id="41047"/>
    <lineage>
        <taxon>Eukaryota</taxon>
        <taxon>Fungi</taxon>
        <taxon>Dikarya</taxon>
        <taxon>Ascomycota</taxon>
        <taxon>Pezizomycotina</taxon>
        <taxon>Eurotiomycetes</taxon>
        <taxon>Eurotiomycetidae</taxon>
        <taxon>Eurotiales</taxon>
        <taxon>Aspergillaceae</taxon>
        <taxon>Aspergillus</taxon>
        <taxon>Aspergillus subgen. Fumigati</taxon>
    </lineage>
</organism>
<evidence type="ECO:0000256" key="1">
    <source>
        <dbReference type="SAM" id="SignalP"/>
    </source>
</evidence>
<proteinExistence type="predicted"/>